<dbReference type="Proteomes" id="UP000034201">
    <property type="component" value="Unassembled WGS sequence"/>
</dbReference>
<name>A0A0G1WNP7_9BACT</name>
<keyword evidence="1" id="KW-0472">Membrane</keyword>
<sequence length="562" mass="63262">MTEPDGLFTLRLIFIRGLLSNIENTPANKEPGLPVNDADATVNDPPINTNAARISADFFKLLFLKIWYFMLFLNSHCTLRQMSYIILPVENSRNHLRVHCDVMSLFKRALTIKHGFEIGVLAFIGVLSLAIHLLPFILYGSHPLGYDTGFYRRYLIEPFLSFPNAPVPGLGENALIPRMFLDALRLLPFSADYILYGSYIALFVLLSVTLYFFLRSHVGIRGAAIAALLLVLSSVQYKAYWYMLWKHAFAACLLFLALIALERRWTALLVFLDIALAWSHTTTAIIYLLTLGILFIVHAERKRIFIHGAITALAFVMVNASLVHQISVATPVAVFLDWSEYIVFSIPIFIVIITARIWRISNIPLSLWAFTAVSFAFPLLKLPFFERIFIYSDIALIALSGFAIERMVSQMNFETPTKRTYLHGAILCITLGLFLSSLRGEVRSSRPLISEEIFDGIAEISAMVPSEATILTTSDEAPWFEGWTSSHIAAPGMLRDTHNLDEWTTLWTSTSTEKQIEFLGEFPQPLYIASFNGFEDLIGTPAPCLLLLTPHLLSFDVCAQTN</sequence>
<evidence type="ECO:0008006" key="4">
    <source>
        <dbReference type="Google" id="ProtNLM"/>
    </source>
</evidence>
<feature type="transmembrane region" description="Helical" evidence="1">
    <location>
        <begin position="193"/>
        <end position="214"/>
    </location>
</feature>
<feature type="transmembrane region" description="Helical" evidence="1">
    <location>
        <begin position="220"/>
        <end position="237"/>
    </location>
</feature>
<feature type="transmembrane region" description="Helical" evidence="1">
    <location>
        <begin position="388"/>
        <end position="408"/>
    </location>
</feature>
<feature type="transmembrane region" description="Helical" evidence="1">
    <location>
        <begin position="118"/>
        <end position="139"/>
    </location>
</feature>
<organism evidence="2 3">
    <name type="scientific">Candidatus Adlerbacteria bacterium GW2011_GWC1_50_9</name>
    <dbReference type="NCBI Taxonomy" id="1618608"/>
    <lineage>
        <taxon>Bacteria</taxon>
        <taxon>Candidatus Adleribacteriota</taxon>
    </lineage>
</organism>
<comment type="caution">
    <text evidence="2">The sequence shown here is derived from an EMBL/GenBank/DDBJ whole genome shotgun (WGS) entry which is preliminary data.</text>
</comment>
<feature type="transmembrane region" description="Helical" evidence="1">
    <location>
        <begin position="267"/>
        <end position="297"/>
    </location>
</feature>
<dbReference type="AlphaFoldDB" id="A0A0G1WNP7"/>
<feature type="transmembrane region" description="Helical" evidence="1">
    <location>
        <begin position="304"/>
        <end position="326"/>
    </location>
</feature>
<dbReference type="EMBL" id="LCQQ01000034">
    <property type="protein sequence ID" value="KKW20421.1"/>
    <property type="molecule type" value="Genomic_DNA"/>
</dbReference>
<feature type="transmembrane region" description="Helical" evidence="1">
    <location>
        <begin position="420"/>
        <end position="438"/>
    </location>
</feature>
<keyword evidence="1" id="KW-1133">Transmembrane helix</keyword>
<feature type="transmembrane region" description="Helical" evidence="1">
    <location>
        <begin position="365"/>
        <end position="382"/>
    </location>
</feature>
<keyword evidence="1" id="KW-0812">Transmembrane</keyword>
<feature type="transmembrane region" description="Helical" evidence="1">
    <location>
        <begin position="338"/>
        <end position="358"/>
    </location>
</feature>
<evidence type="ECO:0000313" key="3">
    <source>
        <dbReference type="Proteomes" id="UP000034201"/>
    </source>
</evidence>
<gene>
    <name evidence="2" type="ORF">UY61_C0034G0010</name>
</gene>
<protein>
    <recommendedName>
        <fullName evidence="4">Glycosyltransferase RgtA/B/C/D-like domain-containing protein</fullName>
    </recommendedName>
</protein>
<evidence type="ECO:0000313" key="2">
    <source>
        <dbReference type="EMBL" id="KKW20421.1"/>
    </source>
</evidence>
<proteinExistence type="predicted"/>
<evidence type="ECO:0000256" key="1">
    <source>
        <dbReference type="SAM" id="Phobius"/>
    </source>
</evidence>
<accession>A0A0G1WNP7</accession>
<reference evidence="2 3" key="1">
    <citation type="journal article" date="2015" name="Nature">
        <title>rRNA introns, odd ribosomes, and small enigmatic genomes across a large radiation of phyla.</title>
        <authorList>
            <person name="Brown C.T."/>
            <person name="Hug L.A."/>
            <person name="Thomas B.C."/>
            <person name="Sharon I."/>
            <person name="Castelle C.J."/>
            <person name="Singh A."/>
            <person name="Wilkins M.J."/>
            <person name="Williams K.H."/>
            <person name="Banfield J.F."/>
        </authorList>
    </citation>
    <scope>NUCLEOTIDE SEQUENCE [LARGE SCALE GENOMIC DNA]</scope>
</reference>